<feature type="transmembrane region" description="Helical" evidence="1">
    <location>
        <begin position="6"/>
        <end position="24"/>
    </location>
</feature>
<name>A0A7Z7BC01_9BURK</name>
<reference evidence="2" key="1">
    <citation type="submission" date="2016-10" db="EMBL/GenBank/DDBJ databases">
        <authorList>
            <person name="Varghese N."/>
            <person name="Submissions S."/>
        </authorList>
    </citation>
    <scope>NUCLEOTIDE SEQUENCE [LARGE SCALE GENOMIC DNA]</scope>
    <source>
        <strain evidence="2">YR281</strain>
    </source>
</reference>
<evidence type="ECO:0000256" key="1">
    <source>
        <dbReference type="SAM" id="Phobius"/>
    </source>
</evidence>
<sequence>MRDLKFAARMVFALAAIVLILGIADKWDRADDLRIRAAYSRGT</sequence>
<organism evidence="2 3">
    <name type="scientific">Paraburkholderia steynii</name>
    <dbReference type="NCBI Taxonomy" id="1245441"/>
    <lineage>
        <taxon>Bacteria</taxon>
        <taxon>Pseudomonadati</taxon>
        <taxon>Pseudomonadota</taxon>
        <taxon>Betaproteobacteria</taxon>
        <taxon>Burkholderiales</taxon>
        <taxon>Burkholderiaceae</taxon>
        <taxon>Paraburkholderia</taxon>
    </lineage>
</organism>
<gene>
    <name evidence="2" type="ORF">SAMN04487926_12126</name>
</gene>
<keyword evidence="1" id="KW-0812">Transmembrane</keyword>
<proteinExistence type="predicted"/>
<comment type="caution">
    <text evidence="2">The sequence shown here is derived from an EMBL/GenBank/DDBJ whole genome shotgun (WGS) entry which is preliminary data.</text>
</comment>
<evidence type="ECO:0000313" key="2">
    <source>
        <dbReference type="EMBL" id="SDI64689.1"/>
    </source>
</evidence>
<dbReference type="EMBL" id="FNDI01000021">
    <property type="protein sequence ID" value="SDI64689.1"/>
    <property type="molecule type" value="Genomic_DNA"/>
</dbReference>
<evidence type="ECO:0000313" key="3">
    <source>
        <dbReference type="Proteomes" id="UP000198900"/>
    </source>
</evidence>
<dbReference type="AlphaFoldDB" id="A0A7Z7BC01"/>
<dbReference type="RefSeq" id="WP_279634495.1">
    <property type="nucleotide sequence ID" value="NZ_FNDI01000021.1"/>
</dbReference>
<keyword evidence="1" id="KW-1133">Transmembrane helix</keyword>
<accession>A0A7Z7BC01</accession>
<dbReference type="Proteomes" id="UP000198900">
    <property type="component" value="Unassembled WGS sequence"/>
</dbReference>
<protein>
    <submittedName>
        <fullName evidence="2">Uncharacterized protein</fullName>
    </submittedName>
</protein>
<keyword evidence="3" id="KW-1185">Reference proteome</keyword>
<keyword evidence="1" id="KW-0472">Membrane</keyword>